<reference evidence="2 3" key="1">
    <citation type="submission" date="2020-05" db="EMBL/GenBank/DDBJ databases">
        <title>Complete genome sequence of of a novel Thermoleptolyngbya strain isolated from hot springs of Ganzi, Sichuan China.</title>
        <authorList>
            <person name="Tang J."/>
            <person name="Daroch M."/>
            <person name="Li L."/>
            <person name="Waleron K."/>
            <person name="Waleron M."/>
            <person name="Waleron M."/>
        </authorList>
    </citation>
    <scope>NUCLEOTIDE SEQUENCE [LARGE SCALE GENOMIC DNA]</scope>
    <source>
        <strain evidence="2 3">PKUAC-SCTA183</strain>
    </source>
</reference>
<dbReference type="EMBL" id="CP053661">
    <property type="protein sequence ID" value="QKD83571.1"/>
    <property type="molecule type" value="Genomic_DNA"/>
</dbReference>
<accession>A0A6M8BIT7</accession>
<feature type="signal peptide" evidence="1">
    <location>
        <begin position="1"/>
        <end position="20"/>
    </location>
</feature>
<name>A0A6M8BIT7_9CYAN</name>
<dbReference type="PROSITE" id="PS51257">
    <property type="entry name" value="PROKAR_LIPOPROTEIN"/>
    <property type="match status" value="1"/>
</dbReference>
<evidence type="ECO:0000313" key="3">
    <source>
        <dbReference type="Proteomes" id="UP000505210"/>
    </source>
</evidence>
<feature type="chain" id="PRO_5026712951" evidence="1">
    <location>
        <begin position="21"/>
        <end position="157"/>
    </location>
</feature>
<keyword evidence="3" id="KW-1185">Reference proteome</keyword>
<evidence type="ECO:0000313" key="2">
    <source>
        <dbReference type="EMBL" id="QKD83571.1"/>
    </source>
</evidence>
<proteinExistence type="predicted"/>
<dbReference type="KEGG" id="theu:HPC62_16405"/>
<dbReference type="Proteomes" id="UP000505210">
    <property type="component" value="Chromosome"/>
</dbReference>
<keyword evidence="1" id="KW-0732">Signal</keyword>
<organism evidence="2 3">
    <name type="scientific">Thermoleptolyngbya sichuanensis A183</name>
    <dbReference type="NCBI Taxonomy" id="2737172"/>
    <lineage>
        <taxon>Bacteria</taxon>
        <taxon>Bacillati</taxon>
        <taxon>Cyanobacteriota</taxon>
        <taxon>Cyanophyceae</taxon>
        <taxon>Oculatellales</taxon>
        <taxon>Oculatellaceae</taxon>
        <taxon>Thermoleptolyngbya</taxon>
        <taxon>Thermoleptolyngbya sichuanensis</taxon>
    </lineage>
</organism>
<dbReference type="AlphaFoldDB" id="A0A6M8BIT7"/>
<protein>
    <submittedName>
        <fullName evidence="2">Uncharacterized protein</fullName>
    </submittedName>
</protein>
<sequence>MKQRLTAALMSFLLAGCGLAVEVGTNPETPPMAPAPRVGEFSLAENNLYGCGMALWKADRTSREQYVFFNGIEDGSMRMLIDGNLVAFSRVDGSGQDFYGQKTTQMFRSTDGTITATVTVTLGAEGEIESVAIADGTIQVERNGAMVEVPVVGDAGC</sequence>
<gene>
    <name evidence="2" type="ORF">HPC62_16405</name>
</gene>
<evidence type="ECO:0000256" key="1">
    <source>
        <dbReference type="SAM" id="SignalP"/>
    </source>
</evidence>
<dbReference type="RefSeq" id="WP_172357426.1">
    <property type="nucleotide sequence ID" value="NZ_CP053661.1"/>
</dbReference>